<dbReference type="RefSeq" id="WP_408077553.1">
    <property type="nucleotide sequence ID" value="NZ_JBELQC010000001.1"/>
</dbReference>
<sequence length="185" mass="20547">MIVPSSARHALRLQTAADHDRVDRAYATFDLRSRGGYRAFLRAQAEPFLTVEAAIDRFDPSAVVGDWPERRRGGLLRADLAELGDPEPDLADMSISTHERALGAIYVLEGSRLGGAMLARSVPEDLPGRFIRSAPAPKRWRDLVGLLDVYLMTACQREMAVSAAREVFALFADSAERERRTHDVE</sequence>
<evidence type="ECO:0000313" key="1">
    <source>
        <dbReference type="EMBL" id="MFL9840618.1"/>
    </source>
</evidence>
<dbReference type="InterPro" id="IPR016084">
    <property type="entry name" value="Haem_Oase-like_multi-hlx"/>
</dbReference>
<dbReference type="Proteomes" id="UP001629244">
    <property type="component" value="Unassembled WGS sequence"/>
</dbReference>
<proteinExistence type="predicted"/>
<accession>A0ABW8YND9</accession>
<gene>
    <name evidence="1" type="ORF">ABS767_06580</name>
</gene>
<organism evidence="1 2">
    <name type="scientific">Sphingomonas plantiphila</name>
    <dbReference type="NCBI Taxonomy" id="3163295"/>
    <lineage>
        <taxon>Bacteria</taxon>
        <taxon>Pseudomonadati</taxon>
        <taxon>Pseudomonadota</taxon>
        <taxon>Alphaproteobacteria</taxon>
        <taxon>Sphingomonadales</taxon>
        <taxon>Sphingomonadaceae</taxon>
        <taxon>Sphingomonas</taxon>
    </lineage>
</organism>
<dbReference type="Gene3D" id="1.20.910.10">
    <property type="entry name" value="Heme oxygenase-like"/>
    <property type="match status" value="1"/>
</dbReference>
<reference evidence="1 2" key="1">
    <citation type="submission" date="2024-06" db="EMBL/GenBank/DDBJ databases">
        <authorList>
            <person name="Kaempfer P."/>
            <person name="Viver T."/>
        </authorList>
    </citation>
    <scope>NUCLEOTIDE SEQUENCE [LARGE SCALE GENOMIC DNA]</scope>
    <source>
        <strain evidence="1 2">ST-64</strain>
    </source>
</reference>
<evidence type="ECO:0000313" key="2">
    <source>
        <dbReference type="Proteomes" id="UP001629244"/>
    </source>
</evidence>
<protein>
    <submittedName>
        <fullName evidence="1">Biliverdin-producing heme oxygenase</fullName>
    </submittedName>
</protein>
<dbReference type="CDD" id="cd19166">
    <property type="entry name" value="HemeO-bac"/>
    <property type="match status" value="1"/>
</dbReference>
<name>A0ABW8YND9_9SPHN</name>
<dbReference type="SUPFAM" id="SSF48613">
    <property type="entry name" value="Heme oxygenase-like"/>
    <property type="match status" value="1"/>
</dbReference>
<comment type="caution">
    <text evidence="1">The sequence shown here is derived from an EMBL/GenBank/DDBJ whole genome shotgun (WGS) entry which is preliminary data.</text>
</comment>
<keyword evidence="2" id="KW-1185">Reference proteome</keyword>
<dbReference type="EMBL" id="JBELQC010000001">
    <property type="protein sequence ID" value="MFL9840618.1"/>
    <property type="molecule type" value="Genomic_DNA"/>
</dbReference>